<dbReference type="AlphaFoldDB" id="F7AGY9"/>
<feature type="transmembrane region" description="Helical" evidence="9">
    <location>
        <begin position="36"/>
        <end position="57"/>
    </location>
</feature>
<dbReference type="InterPro" id="IPR050598">
    <property type="entry name" value="AminoAcid_Transporter"/>
</dbReference>
<evidence type="ECO:0000256" key="7">
    <source>
        <dbReference type="ARBA" id="ARBA00023136"/>
    </source>
</evidence>
<organism evidence="10 11">
    <name type="scientific">Ciona intestinalis</name>
    <name type="common">Transparent sea squirt</name>
    <name type="synonym">Ascidia intestinalis</name>
    <dbReference type="NCBI Taxonomy" id="7719"/>
    <lineage>
        <taxon>Eukaryota</taxon>
        <taxon>Metazoa</taxon>
        <taxon>Chordata</taxon>
        <taxon>Tunicata</taxon>
        <taxon>Ascidiacea</taxon>
        <taxon>Phlebobranchia</taxon>
        <taxon>Cionidae</taxon>
        <taxon>Ciona</taxon>
    </lineage>
</organism>
<dbReference type="Proteomes" id="UP000008144">
    <property type="component" value="Unassembled WGS sequence"/>
</dbReference>
<evidence type="ECO:0000256" key="9">
    <source>
        <dbReference type="SAM" id="Phobius"/>
    </source>
</evidence>
<dbReference type="Ensembl" id="ENSCINT00000017630.3">
    <property type="protein sequence ID" value="ENSCINP00000017630.3"/>
    <property type="gene ID" value="ENSCING00000008637.3"/>
</dbReference>
<protein>
    <submittedName>
        <fullName evidence="10">B(0,+)-type amino acid transporter 1-like</fullName>
    </submittedName>
</protein>
<keyword evidence="6 9" id="KW-1133">Transmembrane helix</keyword>
<dbReference type="Gene3D" id="1.20.1740.10">
    <property type="entry name" value="Amino acid/polyamine transporter I"/>
    <property type="match status" value="1"/>
</dbReference>
<dbReference type="PIRSF" id="PIRSF006060">
    <property type="entry name" value="AA_transporter"/>
    <property type="match status" value="1"/>
</dbReference>
<proteinExistence type="inferred from homology"/>
<feature type="transmembrane region" description="Helical" evidence="9">
    <location>
        <begin position="157"/>
        <end position="176"/>
    </location>
</feature>
<feature type="transmembrane region" description="Helical" evidence="9">
    <location>
        <begin position="111"/>
        <end position="128"/>
    </location>
</feature>
<name>F7AGY9_CIOIN</name>
<keyword evidence="7 9" id="KW-0472">Membrane</keyword>
<feature type="transmembrane region" description="Helical" evidence="9">
    <location>
        <begin position="183"/>
        <end position="207"/>
    </location>
</feature>
<keyword evidence="3" id="KW-0813">Transport</keyword>
<dbReference type="PANTHER" id="PTHR11785">
    <property type="entry name" value="AMINO ACID TRANSPORTER"/>
    <property type="match status" value="1"/>
</dbReference>
<reference evidence="10" key="2">
    <citation type="submission" date="2025-08" db="UniProtKB">
        <authorList>
            <consortium name="Ensembl"/>
        </authorList>
    </citation>
    <scope>IDENTIFICATION</scope>
</reference>
<comment type="subcellular location">
    <subcellularLocation>
        <location evidence="1">Apical cell membrane</location>
        <topology evidence="1">Multi-pass membrane protein</topology>
    </subcellularLocation>
</comment>
<dbReference type="Pfam" id="PF13520">
    <property type="entry name" value="AA_permease_2"/>
    <property type="match status" value="1"/>
</dbReference>
<evidence type="ECO:0000256" key="2">
    <source>
        <dbReference type="ARBA" id="ARBA00009523"/>
    </source>
</evidence>
<evidence type="ECO:0000313" key="11">
    <source>
        <dbReference type="Proteomes" id="UP000008144"/>
    </source>
</evidence>
<dbReference type="GO" id="GO:0003333">
    <property type="term" value="P:amino acid transmembrane transport"/>
    <property type="evidence" value="ECO:0000318"/>
    <property type="project" value="GO_Central"/>
</dbReference>
<reference evidence="11" key="1">
    <citation type="journal article" date="2002" name="Science">
        <title>The draft genome of Ciona intestinalis: insights into chordate and vertebrate origins.</title>
        <authorList>
            <person name="Dehal P."/>
            <person name="Satou Y."/>
            <person name="Campbell R.K."/>
            <person name="Chapman J."/>
            <person name="Degnan B."/>
            <person name="De Tomaso A."/>
            <person name="Davidson B."/>
            <person name="Di Gregorio A."/>
            <person name="Gelpke M."/>
            <person name="Goodstein D.M."/>
            <person name="Harafuji N."/>
            <person name="Hastings K.E."/>
            <person name="Ho I."/>
            <person name="Hotta K."/>
            <person name="Huang W."/>
            <person name="Kawashima T."/>
            <person name="Lemaire P."/>
            <person name="Martinez D."/>
            <person name="Meinertzhagen I.A."/>
            <person name="Necula S."/>
            <person name="Nonaka M."/>
            <person name="Putnam N."/>
            <person name="Rash S."/>
            <person name="Saiga H."/>
            <person name="Satake M."/>
            <person name="Terry A."/>
            <person name="Yamada L."/>
            <person name="Wang H.G."/>
            <person name="Awazu S."/>
            <person name="Azumi K."/>
            <person name="Boore J."/>
            <person name="Branno M."/>
            <person name="Chin-Bow S."/>
            <person name="DeSantis R."/>
            <person name="Doyle S."/>
            <person name="Francino P."/>
            <person name="Keys D.N."/>
            <person name="Haga S."/>
            <person name="Hayashi H."/>
            <person name="Hino K."/>
            <person name="Imai K.S."/>
            <person name="Inaba K."/>
            <person name="Kano S."/>
            <person name="Kobayashi K."/>
            <person name="Kobayashi M."/>
            <person name="Lee B.I."/>
            <person name="Makabe K.W."/>
            <person name="Manohar C."/>
            <person name="Matassi G."/>
            <person name="Medina M."/>
            <person name="Mochizuki Y."/>
            <person name="Mount S."/>
            <person name="Morishita T."/>
            <person name="Miura S."/>
            <person name="Nakayama A."/>
            <person name="Nishizaka S."/>
            <person name="Nomoto H."/>
            <person name="Ohta F."/>
            <person name="Oishi K."/>
            <person name="Rigoutsos I."/>
            <person name="Sano M."/>
            <person name="Sasaki A."/>
            <person name="Sasakura Y."/>
            <person name="Shoguchi E."/>
            <person name="Shin-i T."/>
            <person name="Spagnuolo A."/>
            <person name="Stainier D."/>
            <person name="Suzuki M.M."/>
            <person name="Tassy O."/>
            <person name="Takatori N."/>
            <person name="Tokuoka M."/>
            <person name="Yagi K."/>
            <person name="Yoshizaki F."/>
            <person name="Wada S."/>
            <person name="Zhang C."/>
            <person name="Hyatt P.D."/>
            <person name="Larimer F."/>
            <person name="Detter C."/>
            <person name="Doggett N."/>
            <person name="Glavina T."/>
            <person name="Hawkins T."/>
            <person name="Richardson P."/>
            <person name="Lucas S."/>
            <person name="Kohara Y."/>
            <person name="Levine M."/>
            <person name="Satoh N."/>
            <person name="Rokhsar D.S."/>
        </authorList>
    </citation>
    <scope>NUCLEOTIDE SEQUENCE [LARGE SCALE GENOMIC DNA]</scope>
</reference>
<feature type="transmembrane region" description="Helical" evidence="9">
    <location>
        <begin position="429"/>
        <end position="449"/>
    </location>
</feature>
<dbReference type="KEGG" id="cin:100187524"/>
<evidence type="ECO:0000256" key="4">
    <source>
        <dbReference type="ARBA" id="ARBA00022475"/>
    </source>
</evidence>
<feature type="transmembrane region" description="Helical" evidence="9">
    <location>
        <begin position="455"/>
        <end position="475"/>
    </location>
</feature>
<accession>A0A1W2W7R5</accession>
<evidence type="ECO:0000256" key="6">
    <source>
        <dbReference type="ARBA" id="ARBA00022989"/>
    </source>
</evidence>
<dbReference type="RefSeq" id="XP_002121127.1">
    <property type="nucleotide sequence ID" value="XM_002121091.4"/>
</dbReference>
<sequence length="521" mass="56654">MEVDEIRLNEADANDNNNEDDSKPAQTDEVKLLRKIGLAGGISIIVGSMIGSGIFISPTGILKMSGGSIGVSLIIWVFCGILTILAALCLCELGMMFPESGGINTYLMKTYGSGLAFLHAWSYCLFIIPGKGAVQGLALGEYISRPFYPSCDPPQSIIQLIAVAATLFIVVVNCYSVKIAAGLGIFFTFSKVTVLIIMAVSSFVYVANDSTIADENFSNAFDISNPVYGTVATVGVAEISLAIYQGLFPYAGFINLNVITEELRRPERNLPFSIIFGVSFVLGVYVIANCAYFSVLTPTEMIQSVSVAVTLADRTITSWAWIVPVGVSLSVIGNMNNSSLANGRIAFVAGQRGLLPQILSMIQVTFLTPTPALYLNLTLIIIFLFPSNIDSLIQGTQFMEWFFIGLSALGLIICRWTKKDMERPFKVPIIIPIAVTLISAFLVITPLVFDPDPFILYATLFTLGGLLFYFPLVFFNLKIPYVDHLTIFLQELMNVCPSGATVADDSYEGKTKETKEENTVL</sequence>
<dbReference type="OMA" id="MEWFFIG"/>
<feature type="transmembrane region" description="Helical" evidence="9">
    <location>
        <begin position="398"/>
        <end position="417"/>
    </location>
</feature>
<feature type="transmembrane region" description="Helical" evidence="9">
    <location>
        <begin position="272"/>
        <end position="296"/>
    </location>
</feature>
<feature type="transmembrane region" description="Helical" evidence="9">
    <location>
        <begin position="358"/>
        <end position="386"/>
    </location>
</feature>
<dbReference type="GeneID" id="100187524"/>
<dbReference type="HOGENOM" id="CLU_007946_3_0_1"/>
<dbReference type="OrthoDB" id="5982228at2759"/>
<evidence type="ECO:0000256" key="3">
    <source>
        <dbReference type="ARBA" id="ARBA00022448"/>
    </source>
</evidence>
<accession>F7AGY9</accession>
<dbReference type="InterPro" id="IPR002293">
    <property type="entry name" value="AA/rel_permease1"/>
</dbReference>
<keyword evidence="11" id="KW-1185">Reference proteome</keyword>
<dbReference type="PANTHER" id="PTHR11785:SF512">
    <property type="entry name" value="SOBREMESA, ISOFORM B"/>
    <property type="match status" value="1"/>
</dbReference>
<keyword evidence="4" id="KW-1003">Cell membrane</keyword>
<feature type="transmembrane region" description="Helical" evidence="9">
    <location>
        <begin position="316"/>
        <end position="337"/>
    </location>
</feature>
<dbReference type="GeneTree" id="ENSGT00940000164525"/>
<feature type="transmembrane region" description="Helical" evidence="9">
    <location>
        <begin position="69"/>
        <end position="90"/>
    </location>
</feature>
<dbReference type="FunFam" id="1.20.1740.10:FF:000036">
    <property type="entry name" value="Solute carrier family 7 member 13"/>
    <property type="match status" value="1"/>
</dbReference>
<evidence type="ECO:0000256" key="5">
    <source>
        <dbReference type="ARBA" id="ARBA00022692"/>
    </source>
</evidence>
<dbReference type="GO" id="GO:0016324">
    <property type="term" value="C:apical plasma membrane"/>
    <property type="evidence" value="ECO:0007669"/>
    <property type="project" value="UniProtKB-SubCell"/>
</dbReference>
<gene>
    <name evidence="10" type="primary">LOC100187524</name>
</gene>
<dbReference type="InParanoid" id="F7AGY9"/>
<evidence type="ECO:0000256" key="1">
    <source>
        <dbReference type="ARBA" id="ARBA00004424"/>
    </source>
</evidence>
<reference evidence="10" key="3">
    <citation type="submission" date="2025-09" db="UniProtKB">
        <authorList>
            <consortium name="Ensembl"/>
        </authorList>
    </citation>
    <scope>IDENTIFICATION</scope>
</reference>
<keyword evidence="5 9" id="KW-0812">Transmembrane</keyword>
<keyword evidence="8" id="KW-1015">Disulfide bond</keyword>
<feature type="transmembrane region" description="Helical" evidence="9">
    <location>
        <begin position="227"/>
        <end position="251"/>
    </location>
</feature>
<dbReference type="GO" id="GO:0015179">
    <property type="term" value="F:L-amino acid transmembrane transporter activity"/>
    <property type="evidence" value="ECO:0000318"/>
    <property type="project" value="GO_Central"/>
</dbReference>
<evidence type="ECO:0000256" key="8">
    <source>
        <dbReference type="ARBA" id="ARBA00023157"/>
    </source>
</evidence>
<evidence type="ECO:0000313" key="10">
    <source>
        <dbReference type="Ensembl" id="ENSCINP00000017630.3"/>
    </source>
</evidence>
<comment type="similarity">
    <text evidence="2">Belongs to the amino acid-polyamine-organocation (APC) superfamily.</text>
</comment>